<keyword evidence="2" id="KW-0479">Metal-binding</keyword>
<keyword evidence="12" id="KW-1185">Reference proteome</keyword>
<dbReference type="Pfam" id="PF13445">
    <property type="entry name" value="zf-RING_UBOX"/>
    <property type="match status" value="1"/>
</dbReference>
<dbReference type="InterPro" id="IPR003613">
    <property type="entry name" value="Ubox_domain"/>
</dbReference>
<dbReference type="SMART" id="SM00228">
    <property type="entry name" value="PDZ"/>
    <property type="match status" value="1"/>
</dbReference>
<dbReference type="SMART" id="SM00504">
    <property type="entry name" value="Ubox"/>
    <property type="match status" value="1"/>
</dbReference>
<dbReference type="SUPFAM" id="SSF57845">
    <property type="entry name" value="B-box zinc-binding domain"/>
    <property type="match status" value="1"/>
</dbReference>
<dbReference type="PROSITE" id="PS50119">
    <property type="entry name" value="ZF_BBOX"/>
    <property type="match status" value="1"/>
</dbReference>
<dbReference type="GO" id="GO:0008270">
    <property type="term" value="F:zinc ion binding"/>
    <property type="evidence" value="ECO:0007669"/>
    <property type="project" value="UniProtKB-KW"/>
</dbReference>
<evidence type="ECO:0000259" key="8">
    <source>
        <dbReference type="PROSITE" id="PS50106"/>
    </source>
</evidence>
<comment type="similarity">
    <text evidence="1">Belongs to the GIPC family.</text>
</comment>
<evidence type="ECO:0000259" key="7">
    <source>
        <dbReference type="PROSITE" id="PS50089"/>
    </source>
</evidence>
<dbReference type="Pfam" id="PF00643">
    <property type="entry name" value="zf-B_box"/>
    <property type="match status" value="1"/>
</dbReference>
<feature type="domain" description="RING-type" evidence="7">
    <location>
        <begin position="416"/>
        <end position="457"/>
    </location>
</feature>
<dbReference type="PANTHER" id="PTHR12259">
    <property type="entry name" value="RGS-GAIP INTERACTING PROTEIN GIPC"/>
    <property type="match status" value="1"/>
</dbReference>
<dbReference type="InterPro" id="IPR056814">
    <property type="entry name" value="GIPC1-3_GH1"/>
</dbReference>
<dbReference type="InterPro" id="IPR036034">
    <property type="entry name" value="PDZ_sf"/>
</dbReference>
<dbReference type="InterPro" id="IPR003877">
    <property type="entry name" value="SPRY_dom"/>
</dbReference>
<keyword evidence="3 5" id="KW-0863">Zinc-finger</keyword>
<evidence type="ECO:0000256" key="4">
    <source>
        <dbReference type="ARBA" id="ARBA00022833"/>
    </source>
</evidence>
<dbReference type="SUPFAM" id="SSF49899">
    <property type="entry name" value="Concanavalin A-like lectins/glucanases"/>
    <property type="match status" value="1"/>
</dbReference>
<sequence>VRTFLFRLLDLADPAIVTPQPSLYSSMMPLGLGRRKKASPLVENEEAEPIRAGLNVEGMDGGVVGLGEGAASEGLPPPPNSMRPRLIFHTQLAHGSPTGRIEGFSNVRELYAKIGEAFGIPPSEVMFCTLNTHKVDMDKLLGGQIGLEDFIFAHIKGQRKEIDVFKGEDALGLTITDNGAGYAFIKRIREGSIIHQIQVINVGDMIESINGHRLIGCRHYEVAKMLKELPKGKEFTIKLVEPLKAFDMISQRSGGSRSASGVQLGTGRGTLRLRSKGPATVEELPSAFEEKAIEKVDDLLESYMGIRDSELAATMVELGKDKKNPDEFAEALDETLGDFAFPDEFVFDVWGAIGDAKVGRVRPHLSLRGPTMALRPRASSQPGKLSLLQIPKAASSLRPRAVSSRSGSVLEEELTCSVCCEIFREPVVLKCSHSFCRACLQQFWNKKKARRECPICRRKCSLTEPTVSLALKNVADTFLREQDHERRRAAAGTGAGGTGEEAEVEEEKCATHGEALKLFCMDDFEVICCVCHTSKKHQGHRVCPVEEGAQDLKAELKKEVIPLKKTLRHLYEAKQECDDTTVHIKNQTQAAEKQIREEFEQLREFLLKEEEMRLADLQKEDEEKNELVRKKSESIIRDILTFSHAVIAVENEIASRNVLFLQNYTNTKKRAQIPQKDPGKVSGALINVAKHVSSLKYHVWEKMVDLVQYTPITLDPNTAYSWLSLSPDLTSVANGGSLHKLPDNPERFGHFVFVLGSEGFTSGRHAWEVEVGNKDDWMLGVVKGSIDRKGRISGCPEGGFWMISHCEGEYSAMTRPSTALPLQGRLTRVRVQLDFECGEVSFSNPVNMTPIYTFNDFFTEKMYPFFCPGANINGNNPEPLRICPAKVAVWNSTTW</sequence>
<dbReference type="Gene3D" id="3.30.40.10">
    <property type="entry name" value="Zinc/RING finger domain, C3HC4 (zinc finger)"/>
    <property type="match status" value="1"/>
</dbReference>
<evidence type="ECO:0000259" key="10">
    <source>
        <dbReference type="PROSITE" id="PS50188"/>
    </source>
</evidence>
<dbReference type="Pfam" id="PF00595">
    <property type="entry name" value="PDZ"/>
    <property type="match status" value="1"/>
</dbReference>
<dbReference type="Proteomes" id="UP000677803">
    <property type="component" value="Unassembled WGS sequence"/>
</dbReference>
<dbReference type="FunFam" id="2.30.42.10:FF:000097">
    <property type="entry name" value="PDZ domain-containing protein GIPC1 isoform 1"/>
    <property type="match status" value="1"/>
</dbReference>
<keyword evidence="4" id="KW-0862">Zinc</keyword>
<dbReference type="InterPro" id="IPR000315">
    <property type="entry name" value="Znf_B-box"/>
</dbReference>
<dbReference type="Pfam" id="PF25083">
    <property type="entry name" value="GIPC1_GH1"/>
    <property type="match status" value="1"/>
</dbReference>
<feature type="region of interest" description="Disordered" evidence="6">
    <location>
        <begin position="483"/>
        <end position="503"/>
    </location>
</feature>
<dbReference type="InterPro" id="IPR001478">
    <property type="entry name" value="PDZ"/>
</dbReference>
<dbReference type="Gene3D" id="2.60.120.920">
    <property type="match status" value="1"/>
</dbReference>
<dbReference type="InterPro" id="IPR006574">
    <property type="entry name" value="PRY"/>
</dbReference>
<evidence type="ECO:0000256" key="5">
    <source>
        <dbReference type="PROSITE-ProRule" id="PRU00024"/>
    </source>
</evidence>
<feature type="domain" description="B30.2/SPRY" evidence="10">
    <location>
        <begin position="692"/>
        <end position="889"/>
    </location>
</feature>
<dbReference type="PROSITE" id="PS00518">
    <property type="entry name" value="ZF_RING_1"/>
    <property type="match status" value="1"/>
</dbReference>
<dbReference type="SUPFAM" id="SSF50156">
    <property type="entry name" value="PDZ domain-like"/>
    <property type="match status" value="1"/>
</dbReference>
<dbReference type="OrthoDB" id="9049620at2759"/>
<dbReference type="PANTHER" id="PTHR12259:SF4">
    <property type="entry name" value="PDZ DOMAIN-CONTAINING PROTEIN GIPC1"/>
    <property type="match status" value="1"/>
</dbReference>
<accession>A0A8S4ATU1</accession>
<dbReference type="InterPro" id="IPR003879">
    <property type="entry name" value="Butyrophylin_SPRY"/>
</dbReference>
<dbReference type="InterPro" id="IPR017907">
    <property type="entry name" value="Znf_RING_CS"/>
</dbReference>
<evidence type="ECO:0000313" key="12">
    <source>
        <dbReference type="Proteomes" id="UP000677803"/>
    </source>
</evidence>
<name>A0A8S4ATU1_9TELE</name>
<dbReference type="InterPro" id="IPR043136">
    <property type="entry name" value="B30.2/SPRY_sf"/>
</dbReference>
<gene>
    <name evidence="11" type="ORF">MMEN_LOCUS8920</name>
</gene>
<dbReference type="PROSITE" id="PS50188">
    <property type="entry name" value="B302_SPRY"/>
    <property type="match status" value="1"/>
</dbReference>
<dbReference type="PROSITE" id="PS50106">
    <property type="entry name" value="PDZ"/>
    <property type="match status" value="1"/>
</dbReference>
<dbReference type="CDD" id="cd12893">
    <property type="entry name" value="SPRY_PRY_TRIM35"/>
    <property type="match status" value="1"/>
</dbReference>
<feature type="domain" description="PDZ" evidence="8">
    <location>
        <begin position="161"/>
        <end position="241"/>
    </location>
</feature>
<dbReference type="InterPro" id="IPR013320">
    <property type="entry name" value="ConA-like_dom_sf"/>
</dbReference>
<comment type="caution">
    <text evidence="11">The sequence shown here is derived from an EMBL/GenBank/DDBJ whole genome shotgun (WGS) entry which is preliminary data.</text>
</comment>
<evidence type="ECO:0000256" key="1">
    <source>
        <dbReference type="ARBA" id="ARBA00009011"/>
    </source>
</evidence>
<dbReference type="CDD" id="cd23077">
    <property type="entry name" value="PDZ_GIPC1"/>
    <property type="match status" value="1"/>
</dbReference>
<dbReference type="SMART" id="SM00589">
    <property type="entry name" value="PRY"/>
    <property type="match status" value="1"/>
</dbReference>
<dbReference type="Pfam" id="PF00622">
    <property type="entry name" value="SPRY"/>
    <property type="match status" value="1"/>
</dbReference>
<reference evidence="11" key="1">
    <citation type="submission" date="2021-05" db="EMBL/GenBank/DDBJ databases">
        <authorList>
            <person name="Tigano A."/>
        </authorList>
    </citation>
    <scope>NUCLEOTIDE SEQUENCE</scope>
</reference>
<evidence type="ECO:0000256" key="3">
    <source>
        <dbReference type="ARBA" id="ARBA00022771"/>
    </source>
</evidence>
<dbReference type="Gene3D" id="3.30.160.60">
    <property type="entry name" value="Classic Zinc Finger"/>
    <property type="match status" value="1"/>
</dbReference>
<dbReference type="Pfam" id="PF25082">
    <property type="entry name" value="GIPC1_GH2"/>
    <property type="match status" value="1"/>
</dbReference>
<dbReference type="GO" id="GO:0004842">
    <property type="term" value="F:ubiquitin-protein transferase activity"/>
    <property type="evidence" value="ECO:0007669"/>
    <property type="project" value="InterPro"/>
</dbReference>
<dbReference type="GO" id="GO:0016567">
    <property type="term" value="P:protein ubiquitination"/>
    <property type="evidence" value="ECO:0007669"/>
    <property type="project" value="InterPro"/>
</dbReference>
<evidence type="ECO:0000256" key="2">
    <source>
        <dbReference type="ARBA" id="ARBA00022723"/>
    </source>
</evidence>
<evidence type="ECO:0000313" key="11">
    <source>
        <dbReference type="EMBL" id="CAG5897882.1"/>
    </source>
</evidence>
<dbReference type="CDD" id="cd21180">
    <property type="entry name" value="GH2_GIPC"/>
    <property type="match status" value="1"/>
</dbReference>
<dbReference type="SMART" id="SM00449">
    <property type="entry name" value="SPRY"/>
    <property type="match status" value="1"/>
</dbReference>
<evidence type="ECO:0000259" key="9">
    <source>
        <dbReference type="PROSITE" id="PS50119"/>
    </source>
</evidence>
<dbReference type="EMBL" id="CAJRST010008890">
    <property type="protein sequence ID" value="CAG5897882.1"/>
    <property type="molecule type" value="Genomic_DNA"/>
</dbReference>
<dbReference type="InterPro" id="IPR027370">
    <property type="entry name" value="Znf-RING_euk"/>
</dbReference>
<feature type="non-terminal residue" evidence="11">
    <location>
        <position position="1"/>
    </location>
</feature>
<dbReference type="PRINTS" id="PR01407">
    <property type="entry name" value="BUTYPHLNCDUF"/>
</dbReference>
<dbReference type="Gene3D" id="2.30.42.10">
    <property type="match status" value="1"/>
</dbReference>
<protein>
    <submittedName>
        <fullName evidence="11">(Atlantic silverside) hypothetical protein</fullName>
    </submittedName>
</protein>
<dbReference type="SUPFAM" id="SSF57850">
    <property type="entry name" value="RING/U-box"/>
    <property type="match status" value="1"/>
</dbReference>
<dbReference type="InterPro" id="IPR013083">
    <property type="entry name" value="Znf_RING/FYVE/PHD"/>
</dbReference>
<dbReference type="InterPro" id="IPR001841">
    <property type="entry name" value="Znf_RING"/>
</dbReference>
<dbReference type="AlphaFoldDB" id="A0A8S4ATU1"/>
<dbReference type="PROSITE" id="PS50089">
    <property type="entry name" value="ZF_RING_2"/>
    <property type="match status" value="1"/>
</dbReference>
<proteinExistence type="inferred from homology"/>
<dbReference type="SMART" id="SM00184">
    <property type="entry name" value="RING"/>
    <property type="match status" value="1"/>
</dbReference>
<dbReference type="InterPro" id="IPR001870">
    <property type="entry name" value="B30.2/SPRY"/>
</dbReference>
<feature type="domain" description="B box-type" evidence="9">
    <location>
        <begin position="504"/>
        <end position="545"/>
    </location>
</feature>
<dbReference type="Pfam" id="PF13765">
    <property type="entry name" value="PRY"/>
    <property type="match status" value="1"/>
</dbReference>
<dbReference type="SMART" id="SM00336">
    <property type="entry name" value="BBOX"/>
    <property type="match status" value="1"/>
</dbReference>
<dbReference type="FunFam" id="2.60.120.920:FF:000004">
    <property type="entry name" value="Butyrophilin subfamily 1 member A1"/>
    <property type="match status" value="1"/>
</dbReference>
<dbReference type="InterPro" id="IPR055349">
    <property type="entry name" value="GH2_GIPC"/>
</dbReference>
<evidence type="ECO:0000256" key="6">
    <source>
        <dbReference type="SAM" id="MobiDB-lite"/>
    </source>
</evidence>
<dbReference type="InterPro" id="IPR017379">
    <property type="entry name" value="GIPC1/2/3"/>
</dbReference>
<organism evidence="11 12">
    <name type="scientific">Menidia menidia</name>
    <name type="common">Atlantic silverside</name>
    <dbReference type="NCBI Taxonomy" id="238744"/>
    <lineage>
        <taxon>Eukaryota</taxon>
        <taxon>Metazoa</taxon>
        <taxon>Chordata</taxon>
        <taxon>Craniata</taxon>
        <taxon>Vertebrata</taxon>
        <taxon>Euteleostomi</taxon>
        <taxon>Actinopterygii</taxon>
        <taxon>Neopterygii</taxon>
        <taxon>Teleostei</taxon>
        <taxon>Neoteleostei</taxon>
        <taxon>Acanthomorphata</taxon>
        <taxon>Ovalentaria</taxon>
        <taxon>Atherinomorphae</taxon>
        <taxon>Atheriniformes</taxon>
        <taxon>Atherinopsidae</taxon>
        <taxon>Menidiinae</taxon>
        <taxon>Menidia</taxon>
    </lineage>
</organism>